<comment type="caution">
    <text evidence="1">The sequence shown here is derived from an EMBL/GenBank/DDBJ whole genome shotgun (WGS) entry which is preliminary data.</text>
</comment>
<gene>
    <name evidence="1" type="ORF">C4B59_14850</name>
</gene>
<organism evidence="1 2">
    <name type="scientific">Candidatus Methanogaster sp</name>
    <dbReference type="NCBI Taxonomy" id="3386292"/>
    <lineage>
        <taxon>Archaea</taxon>
        <taxon>Methanobacteriati</taxon>
        <taxon>Methanobacteriota</taxon>
        <taxon>Stenosarchaea group</taxon>
        <taxon>Methanomicrobia</taxon>
        <taxon>Methanosarcinales</taxon>
        <taxon>ANME-2 cluster</taxon>
        <taxon>Candidatus Methanogasteraceae</taxon>
        <taxon>Candidatus Methanogaster</taxon>
    </lineage>
</organism>
<reference evidence="1" key="1">
    <citation type="submission" date="2018-01" db="EMBL/GenBank/DDBJ databases">
        <authorList>
            <person name="Krukenberg V."/>
        </authorList>
    </citation>
    <scope>NUCLEOTIDE SEQUENCE</scope>
    <source>
        <strain evidence="1">E20ANME2</strain>
    </source>
</reference>
<sequence>MAVIEESEMQTDVNELIESLTELLEDGDRNVRMNIVRRLDEISGVKTVPPLIKLLGDPYENIRQRAVEALVRIGEPTIGPLIRVLGDVGVRQVAARALGEIGEPAIEPLIEALDGDDREEYVKTVACALGWIGGERVIEPLMKVLGDTNWEVQNDAAEAFIDIGEPAVEPLINVLENGDAYMFQGAAWALEMIGDERAVPSLIKALEDEDEGVRYAAASALGGTIDDRAINPLIKALEDEDEGVRQVAARALGGTIDERAIEHLIKALGDECDAVHWNATCALGGSGDELAIEHLIKALGVGEGGCVGRLPPYSARFLVNQQLSL</sequence>
<evidence type="ECO:0000313" key="1">
    <source>
        <dbReference type="EMBL" id="PXF57630.1"/>
    </source>
</evidence>
<proteinExistence type="predicted"/>
<name>A0AC61KZ30_9EURY</name>
<protein>
    <submittedName>
        <fullName evidence="1">Glycosyltransferase</fullName>
    </submittedName>
</protein>
<dbReference type="Proteomes" id="UP000248329">
    <property type="component" value="Unassembled WGS sequence"/>
</dbReference>
<dbReference type="EMBL" id="PQXF01000054">
    <property type="protein sequence ID" value="PXF57630.1"/>
    <property type="molecule type" value="Genomic_DNA"/>
</dbReference>
<accession>A0AC61KZ30</accession>
<evidence type="ECO:0000313" key="2">
    <source>
        <dbReference type="Proteomes" id="UP000248329"/>
    </source>
</evidence>